<reference evidence="3 4" key="1">
    <citation type="submission" date="2024-03" db="EMBL/GenBank/DDBJ databases">
        <title>Human intestinal bacterial collection.</title>
        <authorList>
            <person name="Pauvert C."/>
            <person name="Hitch T.C.A."/>
            <person name="Clavel T."/>
        </authorList>
    </citation>
    <scope>NUCLEOTIDE SEQUENCE [LARGE SCALE GENOMIC DNA]</scope>
    <source>
        <strain evidence="3 4">CLA-JM-H11</strain>
    </source>
</reference>
<evidence type="ECO:0000259" key="2">
    <source>
        <dbReference type="SMART" id="SM00858"/>
    </source>
</evidence>
<dbReference type="Pfam" id="PF08666">
    <property type="entry name" value="SAF"/>
    <property type="match status" value="1"/>
</dbReference>
<feature type="compositionally biased region" description="Acidic residues" evidence="1">
    <location>
        <begin position="240"/>
        <end position="250"/>
    </location>
</feature>
<feature type="compositionally biased region" description="Low complexity" evidence="1">
    <location>
        <begin position="263"/>
        <end position="274"/>
    </location>
</feature>
<name>A0ABV1GGX5_9FIRM</name>
<organism evidence="3 4">
    <name type="scientific">Ruthenibacterium intestinale</name>
    <dbReference type="NCBI Taxonomy" id="3133163"/>
    <lineage>
        <taxon>Bacteria</taxon>
        <taxon>Bacillati</taxon>
        <taxon>Bacillota</taxon>
        <taxon>Clostridia</taxon>
        <taxon>Eubacteriales</taxon>
        <taxon>Oscillospiraceae</taxon>
        <taxon>Ruthenibacterium</taxon>
    </lineage>
</organism>
<dbReference type="Gene3D" id="3.90.1210.10">
    <property type="entry name" value="Antifreeze-like/N-acetylneuraminic acid synthase C-terminal domain"/>
    <property type="match status" value="1"/>
</dbReference>
<dbReference type="RefSeq" id="WP_331904333.1">
    <property type="nucleotide sequence ID" value="NZ_JBBMFA010000101.1"/>
</dbReference>
<dbReference type="NCBIfam" id="TIGR03177">
    <property type="entry name" value="pilus_cpaB"/>
    <property type="match status" value="1"/>
</dbReference>
<proteinExistence type="predicted"/>
<dbReference type="Pfam" id="PF16976">
    <property type="entry name" value="RcpC"/>
    <property type="match status" value="1"/>
</dbReference>
<dbReference type="CDD" id="cd11614">
    <property type="entry name" value="SAF_CpaB_FlgA_like"/>
    <property type="match status" value="1"/>
</dbReference>
<dbReference type="SMART" id="SM00858">
    <property type="entry name" value="SAF"/>
    <property type="match status" value="1"/>
</dbReference>
<comment type="caution">
    <text evidence="3">The sequence shown here is derived from an EMBL/GenBank/DDBJ whole genome shotgun (WGS) entry which is preliminary data.</text>
</comment>
<dbReference type="EMBL" id="JBBMFA010000101">
    <property type="protein sequence ID" value="MEQ2521096.1"/>
    <property type="molecule type" value="Genomic_DNA"/>
</dbReference>
<gene>
    <name evidence="3" type="primary">cpaB</name>
    <name evidence="3" type="ORF">WMO24_11750</name>
</gene>
<feature type="region of interest" description="Disordered" evidence="1">
    <location>
        <begin position="240"/>
        <end position="274"/>
    </location>
</feature>
<feature type="domain" description="SAF" evidence="2">
    <location>
        <begin position="37"/>
        <end position="99"/>
    </location>
</feature>
<sequence>MKIFRNRTVIGVLCILLALVICFGVTPLFSRSASEKAEIVRVTADIKEGDEITAEMVQTVEVGAYNLPSGIMTEKDEVIGKYATADLKVGDYILASKLSNKPAAENAYLYSLDGSKYAISVTIKSFATGLSGKLESGDIVSVLVADYQGMGETVIPPELQYVEVISVTASSGYDANTGEAVGDEKELPSTVTLLVTTEQAKVLAGLEQESELHLALVYRGTAENASAFIEAQDALIEELYAEPEAEETAEATENTETGESEGADPAAESEAAAE</sequence>
<keyword evidence="4" id="KW-1185">Reference proteome</keyword>
<evidence type="ECO:0000313" key="3">
    <source>
        <dbReference type="EMBL" id="MEQ2521096.1"/>
    </source>
</evidence>
<dbReference type="Proteomes" id="UP001477672">
    <property type="component" value="Unassembled WGS sequence"/>
</dbReference>
<evidence type="ECO:0000256" key="1">
    <source>
        <dbReference type="SAM" id="MobiDB-lite"/>
    </source>
</evidence>
<dbReference type="InterPro" id="IPR013974">
    <property type="entry name" value="SAF"/>
</dbReference>
<accession>A0ABV1GGX5</accession>
<evidence type="ECO:0000313" key="4">
    <source>
        <dbReference type="Proteomes" id="UP001477672"/>
    </source>
</evidence>
<dbReference type="InterPro" id="IPR017592">
    <property type="entry name" value="Pilus_assmbl_Flp-typ_CpaB"/>
</dbReference>
<protein>
    <submittedName>
        <fullName evidence="3">Flp pilus assembly protein CpaB</fullName>
    </submittedName>
</protein>
<dbReference type="InterPro" id="IPR031571">
    <property type="entry name" value="RcpC_dom"/>
</dbReference>